<accession>A0A6N3FP58</accession>
<name>A0A6N3FP58_CLOBU</name>
<proteinExistence type="predicted"/>
<gene>
    <name evidence="1" type="ORF">CBLFYP62_02678</name>
</gene>
<sequence>MREKTHNECVAEVLQCGMDKIKGDILELYPELEKKLDYIIEATIELERITL</sequence>
<organism evidence="1">
    <name type="scientific">Clostridium butyricum</name>
    <dbReference type="NCBI Taxonomy" id="1492"/>
    <lineage>
        <taxon>Bacteria</taxon>
        <taxon>Bacillati</taxon>
        <taxon>Bacillota</taxon>
        <taxon>Clostridia</taxon>
        <taxon>Eubacteriales</taxon>
        <taxon>Clostridiaceae</taxon>
        <taxon>Clostridium</taxon>
    </lineage>
</organism>
<evidence type="ECO:0000313" key="1">
    <source>
        <dbReference type="EMBL" id="VYU53958.1"/>
    </source>
</evidence>
<reference evidence="1" key="1">
    <citation type="submission" date="2019-11" db="EMBL/GenBank/DDBJ databases">
        <authorList>
            <person name="Feng L."/>
        </authorList>
    </citation>
    <scope>NUCLEOTIDE SEQUENCE</scope>
    <source>
        <strain evidence="1">CButyricumLFYP62</strain>
    </source>
</reference>
<dbReference type="RefSeq" id="WP_156737082.1">
    <property type="nucleotide sequence ID" value="NZ_CACRTU010000024.1"/>
</dbReference>
<protein>
    <submittedName>
        <fullName evidence="1">Uncharacterized protein</fullName>
    </submittedName>
</protein>
<dbReference type="AlphaFoldDB" id="A0A6N3FP58"/>
<dbReference type="EMBL" id="CACRTU010000024">
    <property type="protein sequence ID" value="VYU53958.1"/>
    <property type="molecule type" value="Genomic_DNA"/>
</dbReference>